<reference evidence="3" key="1">
    <citation type="submission" date="2016-10" db="EMBL/GenBank/DDBJ databases">
        <authorList>
            <person name="de Groot N.N."/>
        </authorList>
    </citation>
    <scope>NUCLEOTIDE SEQUENCE</scope>
</reference>
<accession>A0A1W1CYP3</accession>
<keyword evidence="2" id="KW-0040">ANK repeat</keyword>
<dbReference type="SUPFAM" id="SSF48403">
    <property type="entry name" value="Ankyrin repeat"/>
    <property type="match status" value="1"/>
</dbReference>
<dbReference type="PANTHER" id="PTHR24189:SF63">
    <property type="entry name" value="ANKYRIN"/>
    <property type="match status" value="1"/>
</dbReference>
<dbReference type="Gene3D" id="1.25.40.20">
    <property type="entry name" value="Ankyrin repeat-containing domain"/>
    <property type="match status" value="1"/>
</dbReference>
<sequence>MNDLLEAIEYDNLVRIRKICKSGIDLTTPIDIGAEYGLEEPDETTILFYTIRKGGSIEAIEILLEYGVDIREIDNDGLSAIDVAIKFRREDVIRFCIEKGMDVNKTYRKSGITPIILAACFNNTHIAELLIQHGADINSKDYGGMTVKDYAKKLGQKKMLEFLDKRGAKHNLYKDEIVVEKKEKFNIENREKPSDDMGFDSI</sequence>
<organism evidence="3">
    <name type="scientific">hydrothermal vent metagenome</name>
    <dbReference type="NCBI Taxonomy" id="652676"/>
    <lineage>
        <taxon>unclassified sequences</taxon>
        <taxon>metagenomes</taxon>
        <taxon>ecological metagenomes</taxon>
    </lineage>
</organism>
<dbReference type="PANTHER" id="PTHR24189">
    <property type="entry name" value="MYOTROPHIN"/>
    <property type="match status" value="1"/>
</dbReference>
<dbReference type="InterPro" id="IPR050745">
    <property type="entry name" value="Multifunctional_regulatory"/>
</dbReference>
<evidence type="ECO:0000256" key="1">
    <source>
        <dbReference type="ARBA" id="ARBA00022737"/>
    </source>
</evidence>
<dbReference type="InterPro" id="IPR036770">
    <property type="entry name" value="Ankyrin_rpt-contain_sf"/>
</dbReference>
<dbReference type="InterPro" id="IPR002110">
    <property type="entry name" value="Ankyrin_rpt"/>
</dbReference>
<protein>
    <submittedName>
        <fullName evidence="3">Ankyrin repeat protein, putative</fullName>
    </submittedName>
</protein>
<gene>
    <name evidence="3" type="ORF">MNB_SV-13-1546</name>
</gene>
<evidence type="ECO:0000256" key="2">
    <source>
        <dbReference type="ARBA" id="ARBA00023043"/>
    </source>
</evidence>
<dbReference type="SMART" id="SM00248">
    <property type="entry name" value="ANK"/>
    <property type="match status" value="4"/>
</dbReference>
<dbReference type="PROSITE" id="PS50297">
    <property type="entry name" value="ANK_REP_REGION"/>
    <property type="match status" value="1"/>
</dbReference>
<evidence type="ECO:0000313" key="3">
    <source>
        <dbReference type="EMBL" id="SFV70934.1"/>
    </source>
</evidence>
<dbReference type="EMBL" id="FPHM01000180">
    <property type="protein sequence ID" value="SFV70934.1"/>
    <property type="molecule type" value="Genomic_DNA"/>
</dbReference>
<dbReference type="PROSITE" id="PS50088">
    <property type="entry name" value="ANK_REPEAT"/>
    <property type="match status" value="1"/>
</dbReference>
<proteinExistence type="predicted"/>
<dbReference type="Pfam" id="PF12796">
    <property type="entry name" value="Ank_2"/>
    <property type="match status" value="2"/>
</dbReference>
<name>A0A1W1CYP3_9ZZZZ</name>
<keyword evidence="1" id="KW-0677">Repeat</keyword>
<dbReference type="AlphaFoldDB" id="A0A1W1CYP3"/>